<reference evidence="3" key="2">
    <citation type="submission" date="2019-06" db="EMBL/GenBank/DDBJ databases">
        <title>Co-occurence of chitin degradation, pigmentation and bioactivity in marine Pseudoalteromonas.</title>
        <authorList>
            <person name="Sonnenschein E.C."/>
            <person name="Bech P.K."/>
        </authorList>
    </citation>
    <scope>NUCLEOTIDE SEQUENCE [LARGE SCALE GENOMIC DNA]</scope>
    <source>
        <strain evidence="3">S2676</strain>
    </source>
</reference>
<evidence type="ECO:0000313" key="2">
    <source>
        <dbReference type="EMBL" id="TMP32014.1"/>
    </source>
</evidence>
<keyword evidence="1" id="KW-0812">Transmembrane</keyword>
<dbReference type="Proteomes" id="UP000310249">
    <property type="component" value="Unassembled WGS sequence"/>
</dbReference>
<proteinExistence type="predicted"/>
<dbReference type="OrthoDB" id="6522758at2"/>
<organism evidence="2 3">
    <name type="scientific">Pseudoalteromonas rubra</name>
    <dbReference type="NCBI Taxonomy" id="43658"/>
    <lineage>
        <taxon>Bacteria</taxon>
        <taxon>Pseudomonadati</taxon>
        <taxon>Pseudomonadota</taxon>
        <taxon>Gammaproteobacteria</taxon>
        <taxon>Alteromonadales</taxon>
        <taxon>Pseudoalteromonadaceae</taxon>
        <taxon>Pseudoalteromonas</taxon>
    </lineage>
</organism>
<feature type="transmembrane region" description="Helical" evidence="1">
    <location>
        <begin position="141"/>
        <end position="162"/>
    </location>
</feature>
<keyword evidence="1" id="KW-0472">Membrane</keyword>
<evidence type="ECO:0000313" key="3">
    <source>
        <dbReference type="Proteomes" id="UP000310249"/>
    </source>
</evidence>
<dbReference type="InterPro" id="IPR021306">
    <property type="entry name" value="DUF2878"/>
</dbReference>
<evidence type="ECO:0000256" key="1">
    <source>
        <dbReference type="SAM" id="Phobius"/>
    </source>
</evidence>
<protein>
    <submittedName>
        <fullName evidence="2">DUF2878 domain-containing protein</fullName>
    </submittedName>
</protein>
<gene>
    <name evidence="2" type="ORF">CWB99_03360</name>
</gene>
<sequence>MLGSTMRNFWLINLVIFQSVWWLSALFTHQAVIAVVVIMALHFALSPSKKADVVSLTILPVGLVADQTLAAFGVISFVGGQLWLPLWLALLWAHFLLTLNHSLSWLGRFNVGVQAMIGAVFGALSYIGGIKLGALNSPLSLIDVFLVFAVVWAIVLPLVVYLNTRLNTQSGVQHV</sequence>
<comment type="caution">
    <text evidence="2">The sequence shown here is derived from an EMBL/GenBank/DDBJ whole genome shotgun (WGS) entry which is preliminary data.</text>
</comment>
<feature type="transmembrane region" description="Helical" evidence="1">
    <location>
        <begin position="111"/>
        <end position="129"/>
    </location>
</feature>
<dbReference type="AlphaFoldDB" id="A0A5S3WS73"/>
<feature type="transmembrane region" description="Helical" evidence="1">
    <location>
        <begin position="20"/>
        <end position="41"/>
    </location>
</feature>
<dbReference type="EMBL" id="PNCI01000007">
    <property type="protein sequence ID" value="TMP32014.1"/>
    <property type="molecule type" value="Genomic_DNA"/>
</dbReference>
<accession>A0A5S3WS73</accession>
<name>A0A5S3WS73_9GAMM</name>
<keyword evidence="1" id="KW-1133">Transmembrane helix</keyword>
<reference evidence="2 3" key="1">
    <citation type="submission" date="2018-01" db="EMBL/GenBank/DDBJ databases">
        <authorList>
            <person name="Paulsen S."/>
            <person name="Gram L.K."/>
        </authorList>
    </citation>
    <scope>NUCLEOTIDE SEQUENCE [LARGE SCALE GENOMIC DNA]</scope>
    <source>
        <strain evidence="2 3">S2676</strain>
    </source>
</reference>
<dbReference type="Pfam" id="PF11086">
    <property type="entry name" value="DUF2878"/>
    <property type="match status" value="1"/>
</dbReference>